<evidence type="ECO:0000313" key="2">
    <source>
        <dbReference type="Proteomes" id="UP001497700"/>
    </source>
</evidence>
<dbReference type="Proteomes" id="UP001497700">
    <property type="component" value="Unassembled WGS sequence"/>
</dbReference>
<keyword evidence="2" id="KW-1185">Reference proteome</keyword>
<accession>A0ACB9YXU3</accession>
<gene>
    <name evidence="1" type="ORF">F4820DRAFT_426624</name>
</gene>
<organism evidence="1 2">
    <name type="scientific">Hypoxylon rubiginosum</name>
    <dbReference type="NCBI Taxonomy" id="110542"/>
    <lineage>
        <taxon>Eukaryota</taxon>
        <taxon>Fungi</taxon>
        <taxon>Dikarya</taxon>
        <taxon>Ascomycota</taxon>
        <taxon>Pezizomycotina</taxon>
        <taxon>Sordariomycetes</taxon>
        <taxon>Xylariomycetidae</taxon>
        <taxon>Xylariales</taxon>
        <taxon>Hypoxylaceae</taxon>
        <taxon>Hypoxylon</taxon>
    </lineage>
</organism>
<dbReference type="EMBL" id="MU393502">
    <property type="protein sequence ID" value="KAI4863525.1"/>
    <property type="molecule type" value="Genomic_DNA"/>
</dbReference>
<sequence length="92" mass="9910">MTNIITIISYARAALALSAVALLVARETHHAYQRLASQPLLLVDHHTIISVAGNAESNYGVQNLYCRADNGSFVPVVECEGLDGDRLDTGMI</sequence>
<comment type="caution">
    <text evidence="1">The sequence shown here is derived from an EMBL/GenBank/DDBJ whole genome shotgun (WGS) entry which is preliminary data.</text>
</comment>
<evidence type="ECO:0000313" key="1">
    <source>
        <dbReference type="EMBL" id="KAI4863525.1"/>
    </source>
</evidence>
<protein>
    <submittedName>
        <fullName evidence="1">Uncharacterized protein</fullName>
    </submittedName>
</protein>
<reference evidence="1 2" key="1">
    <citation type="journal article" date="2022" name="New Phytol.">
        <title>Ecological generalism drives hyperdiversity of secondary metabolite gene clusters in xylarialean endophytes.</title>
        <authorList>
            <person name="Franco M.E.E."/>
            <person name="Wisecaver J.H."/>
            <person name="Arnold A.E."/>
            <person name="Ju Y.M."/>
            <person name="Slot J.C."/>
            <person name="Ahrendt S."/>
            <person name="Moore L.P."/>
            <person name="Eastman K.E."/>
            <person name="Scott K."/>
            <person name="Konkel Z."/>
            <person name="Mondo S.J."/>
            <person name="Kuo A."/>
            <person name="Hayes R.D."/>
            <person name="Haridas S."/>
            <person name="Andreopoulos B."/>
            <person name="Riley R."/>
            <person name="LaButti K."/>
            <person name="Pangilinan J."/>
            <person name="Lipzen A."/>
            <person name="Amirebrahimi M."/>
            <person name="Yan J."/>
            <person name="Adam C."/>
            <person name="Keymanesh K."/>
            <person name="Ng V."/>
            <person name="Louie K."/>
            <person name="Northen T."/>
            <person name="Drula E."/>
            <person name="Henrissat B."/>
            <person name="Hsieh H.M."/>
            <person name="Youens-Clark K."/>
            <person name="Lutzoni F."/>
            <person name="Miadlikowska J."/>
            <person name="Eastwood D.C."/>
            <person name="Hamelin R.C."/>
            <person name="Grigoriev I.V."/>
            <person name="U'Ren J.M."/>
        </authorList>
    </citation>
    <scope>NUCLEOTIDE SEQUENCE [LARGE SCALE GENOMIC DNA]</scope>
    <source>
        <strain evidence="1 2">CBS 119005</strain>
    </source>
</reference>
<proteinExistence type="predicted"/>
<name>A0ACB9YXU3_9PEZI</name>